<dbReference type="Proteomes" id="UP000007397">
    <property type="component" value="Chromosome"/>
</dbReference>
<feature type="transmembrane region" description="Helical" evidence="1">
    <location>
        <begin position="28"/>
        <end position="50"/>
    </location>
</feature>
<protein>
    <submittedName>
        <fullName evidence="2">Uncharacterized protein</fullName>
    </submittedName>
</protein>
<dbReference type="eggNOG" id="ENOG50336FX">
    <property type="taxonomic scope" value="Bacteria"/>
</dbReference>
<reference evidence="2 3" key="1">
    <citation type="journal article" date="2013" name="Environ. Microbiol.">
        <title>Chloride and organic osmolytes: a hybrid strategy to cope with elevated salinities by the moderately halophilic, chloride-dependent bacterium Halobacillus halophilus.</title>
        <authorList>
            <person name="Saum S.H."/>
            <person name="Pfeiffer F."/>
            <person name="Palm P."/>
            <person name="Rampp M."/>
            <person name="Schuster S.C."/>
            <person name="Muller V."/>
            <person name="Oesterhelt D."/>
        </authorList>
    </citation>
    <scope>NUCLEOTIDE SEQUENCE [LARGE SCALE GENOMIC DNA]</scope>
    <source>
        <strain evidence="3">ATCC 35676 / DSM 2266 / JCM 20832 / KCTC 3685 / LMG 17431 / NBRC 102448 / NCIMB 2269</strain>
    </source>
</reference>
<organism evidence="2 3">
    <name type="scientific">Halobacillus halophilus (strain ATCC 35676 / DSM 2266 / JCM 20832 / KCTC 3685 / LMG 17431 / NBRC 102448 / NCIMB 2269)</name>
    <name type="common">Sporosarcina halophila</name>
    <dbReference type="NCBI Taxonomy" id="866895"/>
    <lineage>
        <taxon>Bacteria</taxon>
        <taxon>Bacillati</taxon>
        <taxon>Bacillota</taxon>
        <taxon>Bacilli</taxon>
        <taxon>Bacillales</taxon>
        <taxon>Bacillaceae</taxon>
        <taxon>Halobacillus</taxon>
    </lineage>
</organism>
<keyword evidence="1" id="KW-0812">Transmembrane</keyword>
<keyword evidence="1" id="KW-0472">Membrane</keyword>
<dbReference type="KEGG" id="hhd:HBHAL_3399_A"/>
<gene>
    <name evidence="2" type="ORF">HBHAL_3399_A</name>
</gene>
<dbReference type="AlphaFoldDB" id="I0JNM3"/>
<feature type="transmembrane region" description="Helical" evidence="1">
    <location>
        <begin position="93"/>
        <end position="110"/>
    </location>
</feature>
<sequence>MLTNVLLGFILPFSINIIIFLRKPRITILMYTLGVSIAFVANDWGFNIFWKVNPEHDNPSLPAMPFNLGYFPLLTSTFALIKEAQIVNNKVLILLYSLIFTVLEYVALYIGKVEYYNGWIIIYSFFIYLSGFIVCYGYIRLLKRYQIIE</sequence>
<proteinExistence type="predicted"/>
<keyword evidence="1" id="KW-1133">Transmembrane helix</keyword>
<dbReference type="EMBL" id="HE717023">
    <property type="protein sequence ID" value="CCG45743.1"/>
    <property type="molecule type" value="Genomic_DNA"/>
</dbReference>
<evidence type="ECO:0000256" key="1">
    <source>
        <dbReference type="SAM" id="Phobius"/>
    </source>
</evidence>
<feature type="transmembrane region" description="Helical" evidence="1">
    <location>
        <begin position="6"/>
        <end position="21"/>
    </location>
</feature>
<evidence type="ECO:0000313" key="2">
    <source>
        <dbReference type="EMBL" id="CCG45743.1"/>
    </source>
</evidence>
<accession>I0JNM3</accession>
<keyword evidence="3" id="KW-1185">Reference proteome</keyword>
<evidence type="ECO:0000313" key="3">
    <source>
        <dbReference type="Proteomes" id="UP000007397"/>
    </source>
</evidence>
<feature type="transmembrane region" description="Helical" evidence="1">
    <location>
        <begin position="116"/>
        <end position="139"/>
    </location>
</feature>
<dbReference type="HOGENOM" id="CLU_144078_0_0_9"/>
<feature type="transmembrane region" description="Helical" evidence="1">
    <location>
        <begin position="62"/>
        <end position="81"/>
    </location>
</feature>
<name>I0JNM3_HALH3</name>